<dbReference type="EMBL" id="JMCC02000107">
    <property type="protein sequence ID" value="KIG13082.1"/>
    <property type="molecule type" value="Genomic_DNA"/>
</dbReference>
<proteinExistence type="predicted"/>
<accession>A0A0C2CYZ1</accession>
<comment type="caution">
    <text evidence="1">The sequence shown here is derived from an EMBL/GenBank/DDBJ whole genome shotgun (WGS) entry which is preliminary data.</text>
</comment>
<evidence type="ECO:0000313" key="1">
    <source>
        <dbReference type="EMBL" id="KIG13082.1"/>
    </source>
</evidence>
<dbReference type="AlphaFoldDB" id="A0A0C2CYZ1"/>
<sequence length="46" mass="4856">MGHAGGLNLRWTLLRAGRAGGELLDLHVVGPGYDFESAQAWTSSST</sequence>
<name>A0A0C2CYZ1_9BACT</name>
<dbReference type="Proteomes" id="UP000031599">
    <property type="component" value="Unassembled WGS sequence"/>
</dbReference>
<organism evidence="1 2">
    <name type="scientific">Enhygromyxa salina</name>
    <dbReference type="NCBI Taxonomy" id="215803"/>
    <lineage>
        <taxon>Bacteria</taxon>
        <taxon>Pseudomonadati</taxon>
        <taxon>Myxococcota</taxon>
        <taxon>Polyangia</taxon>
        <taxon>Nannocystales</taxon>
        <taxon>Nannocystaceae</taxon>
        <taxon>Enhygromyxa</taxon>
    </lineage>
</organism>
<evidence type="ECO:0000313" key="2">
    <source>
        <dbReference type="Proteomes" id="UP000031599"/>
    </source>
</evidence>
<reference evidence="1 2" key="1">
    <citation type="submission" date="2014-12" db="EMBL/GenBank/DDBJ databases">
        <title>Genome assembly of Enhygromyxa salina DSM 15201.</title>
        <authorList>
            <person name="Sharma G."/>
            <person name="Subramanian S."/>
        </authorList>
    </citation>
    <scope>NUCLEOTIDE SEQUENCE [LARGE SCALE GENOMIC DNA]</scope>
    <source>
        <strain evidence="1 2">DSM 15201</strain>
    </source>
</reference>
<protein>
    <submittedName>
        <fullName evidence="1">Uncharacterized protein</fullName>
    </submittedName>
</protein>
<gene>
    <name evidence="1" type="ORF">DB30_00547</name>
</gene>